<dbReference type="Pfam" id="PF13424">
    <property type="entry name" value="TPR_12"/>
    <property type="match status" value="1"/>
</dbReference>
<feature type="repeat" description="TPR" evidence="4">
    <location>
        <begin position="136"/>
        <end position="169"/>
    </location>
</feature>
<keyword evidence="1" id="KW-0805">Transcription regulation</keyword>
<feature type="coiled-coil region" evidence="5">
    <location>
        <begin position="370"/>
        <end position="404"/>
    </location>
</feature>
<organism evidence="8 9">
    <name type="scientific">Shivajiella indica</name>
    <dbReference type="NCBI Taxonomy" id="872115"/>
    <lineage>
        <taxon>Bacteria</taxon>
        <taxon>Pseudomonadati</taxon>
        <taxon>Bacteroidota</taxon>
        <taxon>Cytophagia</taxon>
        <taxon>Cytophagales</taxon>
        <taxon>Cyclobacteriaceae</taxon>
        <taxon>Shivajiella</taxon>
    </lineage>
</organism>
<evidence type="ECO:0000313" key="9">
    <source>
        <dbReference type="Proteomes" id="UP001597414"/>
    </source>
</evidence>
<keyword evidence="2" id="KW-0238">DNA-binding</keyword>
<dbReference type="Gene3D" id="1.10.10.10">
    <property type="entry name" value="Winged helix-like DNA-binding domain superfamily/Winged helix DNA-binding domain"/>
    <property type="match status" value="1"/>
</dbReference>
<evidence type="ECO:0000256" key="6">
    <source>
        <dbReference type="SAM" id="Phobius"/>
    </source>
</evidence>
<reference evidence="9" key="1">
    <citation type="journal article" date="2019" name="Int. J. Syst. Evol. Microbiol.">
        <title>The Global Catalogue of Microorganisms (GCM) 10K type strain sequencing project: providing services to taxonomists for standard genome sequencing and annotation.</title>
        <authorList>
            <consortium name="The Broad Institute Genomics Platform"/>
            <consortium name="The Broad Institute Genome Sequencing Center for Infectious Disease"/>
            <person name="Wu L."/>
            <person name="Ma J."/>
        </authorList>
    </citation>
    <scope>NUCLEOTIDE SEQUENCE [LARGE SCALE GENOMIC DNA]</scope>
    <source>
        <strain evidence="9">KCTC 19812</strain>
    </source>
</reference>
<dbReference type="Proteomes" id="UP001597414">
    <property type="component" value="Unassembled WGS sequence"/>
</dbReference>
<sequence>MEIDRLSRNNKIQKTIITIFIFILIGFDTVFQPALGQDEIQRLRREINQSKKDTNRVWIYRDLAYYYLEENLDSALYFSELGIQLSKELGFIKGEIWNLYQMALAEEFMDRFEPSISTLKQAFDLAEAQHDTLSMAKLQNALGVNLYYQSNFSEAMSNYQEALFLSEKIGYQEGISYSLNNLGVIYRKRRNFKKALEIYERSLVIKIQENDTVGIINSRYNLGLLYSYSNKFEKSLEEFSQAERLSETKGKSPNMAEIKIGRGMALYNLEHLDEAEKYFTEGFGQLKADKIYEKIAAMAYLGIIEVRSGNPEEGMKKLLNANEMLENSERLELKRLVSREMARAYEILNQPVRAVEYWKSYNILNDSINNEQKHWAIEEMQAKYEALEKDKRIQMQELALSKEKLKKKRNTIILSLLFILTLASFFIYLNRWRKNNKPKDLIQILNGKSIDFEKVNQNLLSPITNREKEIIELVEKGFTNHEIAEKLFVSENTVKTHLKNIFSKTEALNRTDLVHRLKNY</sequence>
<evidence type="ECO:0000313" key="8">
    <source>
        <dbReference type="EMBL" id="MFD2203633.1"/>
    </source>
</evidence>
<dbReference type="RefSeq" id="WP_380806359.1">
    <property type="nucleotide sequence ID" value="NZ_JBHUIV010000025.1"/>
</dbReference>
<keyword evidence="6" id="KW-0812">Transmembrane</keyword>
<evidence type="ECO:0000259" key="7">
    <source>
        <dbReference type="PROSITE" id="PS50043"/>
    </source>
</evidence>
<dbReference type="SMART" id="SM00028">
    <property type="entry name" value="TPR"/>
    <property type="match status" value="5"/>
</dbReference>
<keyword evidence="4" id="KW-0802">TPR repeat</keyword>
<dbReference type="SUPFAM" id="SSF48452">
    <property type="entry name" value="TPR-like"/>
    <property type="match status" value="3"/>
</dbReference>
<feature type="repeat" description="TPR" evidence="4">
    <location>
        <begin position="216"/>
        <end position="249"/>
    </location>
</feature>
<dbReference type="PROSITE" id="PS50005">
    <property type="entry name" value="TPR"/>
    <property type="match status" value="3"/>
</dbReference>
<proteinExistence type="predicted"/>
<dbReference type="PANTHER" id="PTHR44688">
    <property type="entry name" value="DNA-BINDING TRANSCRIPTIONAL ACTIVATOR DEVR_DOSR"/>
    <property type="match status" value="1"/>
</dbReference>
<evidence type="ECO:0000256" key="4">
    <source>
        <dbReference type="PROSITE-ProRule" id="PRU00339"/>
    </source>
</evidence>
<dbReference type="SUPFAM" id="SSF46894">
    <property type="entry name" value="C-terminal effector domain of the bipartite response regulators"/>
    <property type="match status" value="1"/>
</dbReference>
<dbReference type="Pfam" id="PF00196">
    <property type="entry name" value="GerE"/>
    <property type="match status" value="1"/>
</dbReference>
<evidence type="ECO:0000256" key="5">
    <source>
        <dbReference type="SAM" id="Coils"/>
    </source>
</evidence>
<dbReference type="EMBL" id="JBHUIV010000025">
    <property type="protein sequence ID" value="MFD2203633.1"/>
    <property type="molecule type" value="Genomic_DNA"/>
</dbReference>
<dbReference type="InterPro" id="IPR019734">
    <property type="entry name" value="TPR_rpt"/>
</dbReference>
<dbReference type="InterPro" id="IPR016032">
    <property type="entry name" value="Sig_transdc_resp-reg_C-effctor"/>
</dbReference>
<feature type="transmembrane region" description="Helical" evidence="6">
    <location>
        <begin position="411"/>
        <end position="429"/>
    </location>
</feature>
<gene>
    <name evidence="8" type="ORF">ACFSKV_18780</name>
</gene>
<comment type="caution">
    <text evidence="8">The sequence shown here is derived from an EMBL/GenBank/DDBJ whole genome shotgun (WGS) entry which is preliminary data.</text>
</comment>
<evidence type="ECO:0000256" key="3">
    <source>
        <dbReference type="ARBA" id="ARBA00023163"/>
    </source>
</evidence>
<dbReference type="PROSITE" id="PS50043">
    <property type="entry name" value="HTH_LUXR_2"/>
    <property type="match status" value="1"/>
</dbReference>
<keyword evidence="5" id="KW-0175">Coiled coil</keyword>
<dbReference type="Gene3D" id="1.25.40.10">
    <property type="entry name" value="Tetratricopeptide repeat domain"/>
    <property type="match status" value="2"/>
</dbReference>
<feature type="domain" description="HTH luxR-type" evidence="7">
    <location>
        <begin position="456"/>
        <end position="520"/>
    </location>
</feature>
<keyword evidence="6" id="KW-1133">Transmembrane helix</keyword>
<keyword evidence="6" id="KW-0472">Membrane</keyword>
<protein>
    <submittedName>
        <fullName evidence="8">Tetratricopeptide repeat protein</fullName>
    </submittedName>
</protein>
<dbReference type="PANTHER" id="PTHR44688:SF16">
    <property type="entry name" value="DNA-BINDING TRANSCRIPTIONAL ACTIVATOR DEVR_DOSR"/>
    <property type="match status" value="1"/>
</dbReference>
<keyword evidence="9" id="KW-1185">Reference proteome</keyword>
<evidence type="ECO:0000256" key="2">
    <source>
        <dbReference type="ARBA" id="ARBA00023125"/>
    </source>
</evidence>
<feature type="transmembrane region" description="Helical" evidence="6">
    <location>
        <begin position="12"/>
        <end position="35"/>
    </location>
</feature>
<feature type="repeat" description="TPR" evidence="4">
    <location>
        <begin position="176"/>
        <end position="209"/>
    </location>
</feature>
<accession>A0ABW5BCH9</accession>
<dbReference type="SMART" id="SM00421">
    <property type="entry name" value="HTH_LUXR"/>
    <property type="match status" value="1"/>
</dbReference>
<evidence type="ECO:0000256" key="1">
    <source>
        <dbReference type="ARBA" id="ARBA00023015"/>
    </source>
</evidence>
<dbReference type="CDD" id="cd06170">
    <property type="entry name" value="LuxR_C_like"/>
    <property type="match status" value="1"/>
</dbReference>
<dbReference type="PRINTS" id="PR00038">
    <property type="entry name" value="HTHLUXR"/>
</dbReference>
<name>A0ABW5BCH9_9BACT</name>
<dbReference type="InterPro" id="IPR000792">
    <property type="entry name" value="Tscrpt_reg_LuxR_C"/>
</dbReference>
<keyword evidence="3" id="KW-0804">Transcription</keyword>
<dbReference type="InterPro" id="IPR036388">
    <property type="entry name" value="WH-like_DNA-bd_sf"/>
</dbReference>
<dbReference type="PROSITE" id="PS00622">
    <property type="entry name" value="HTH_LUXR_1"/>
    <property type="match status" value="1"/>
</dbReference>
<dbReference type="InterPro" id="IPR011990">
    <property type="entry name" value="TPR-like_helical_dom_sf"/>
</dbReference>